<evidence type="ECO:0000259" key="2">
    <source>
        <dbReference type="PROSITE" id="PS50988"/>
    </source>
</evidence>
<dbReference type="InterPro" id="IPR052652">
    <property type="entry name" value="Telomerase_Complex_Comp"/>
</dbReference>
<dbReference type="Pfam" id="PF05731">
    <property type="entry name" value="TROVE"/>
    <property type="match status" value="1"/>
</dbReference>
<name>A0ABN9DPH2_9NEOB</name>
<comment type="caution">
    <text evidence="3">The sequence shown here is derived from an EMBL/GenBank/DDBJ whole genome shotgun (WGS) entry which is preliminary data.</text>
</comment>
<feature type="compositionally biased region" description="Basic residues" evidence="1">
    <location>
        <begin position="343"/>
        <end position="353"/>
    </location>
</feature>
<dbReference type="InterPro" id="IPR037214">
    <property type="entry name" value="TROVE_dom_sf"/>
</dbReference>
<dbReference type="InterPro" id="IPR008858">
    <property type="entry name" value="TROVE_dom"/>
</dbReference>
<dbReference type="EMBL" id="CATNWA010014640">
    <property type="protein sequence ID" value="CAI9574213.1"/>
    <property type="molecule type" value="Genomic_DNA"/>
</dbReference>
<dbReference type="SUPFAM" id="SSF140864">
    <property type="entry name" value="TROVE domain-like"/>
    <property type="match status" value="1"/>
</dbReference>
<sequence length="585" mass="65807">FSPKCAITSSSFLSSGGTVNFTSLSTENQNLNCLLSQKTTTSRSSVLDNAAGDHSLCVNHQLDISNLSNSAKHTVTSVTSVSSGVALSLKPSFTPKTETLSLSPESLLLPSINLQCDKQNIENTLAHSALPPSSSSNLQSTQGLRQEISEDFESQEDELPEDDISFATENCLSQPSVQEKPQTVEEVSEALKSQKSETLLKQKKMALISAVCCSLVNSPAFSDPSDLTRTEIQTLCEDVARLDPEFVLKVALYTRQELNIRSTANFLLAVSAFLPACRPHLRRYFCPSVQLPSDWMEVPRLYQSLAGKGDNLAALPHCLRRALTLKFKEFSEYQLAKYNTRVQRGKHGTKKKRERESKVSKPLRFGRKLRAIESSLKLLQEQRDQANSASNEKKKKKKDKFSLKSLIQRLHISQPAYYHVMSLLGCRYPKDLTAFSRSGLEGPWQSHLSEQRMKLKQPETWERELSKKGNTGPVWESLLDNHKVPFMALLRNLRNMIRAGISKKHHRAVNARLTNQHAVIQSRLFPFRFLSAYKVIQDLECQVQKAGDPLPSNAVLLQRIFRREGKNIPMLARNRFGRRELRASL</sequence>
<reference evidence="3" key="1">
    <citation type="submission" date="2023-05" db="EMBL/GenBank/DDBJ databases">
        <authorList>
            <person name="Stuckert A."/>
        </authorList>
    </citation>
    <scope>NUCLEOTIDE SEQUENCE</scope>
</reference>
<evidence type="ECO:0000256" key="1">
    <source>
        <dbReference type="SAM" id="MobiDB-lite"/>
    </source>
</evidence>
<keyword evidence="4" id="KW-1185">Reference proteome</keyword>
<proteinExistence type="predicted"/>
<evidence type="ECO:0000313" key="3">
    <source>
        <dbReference type="EMBL" id="CAI9574213.1"/>
    </source>
</evidence>
<dbReference type="PROSITE" id="PS50988">
    <property type="entry name" value="TROVE"/>
    <property type="match status" value="1"/>
</dbReference>
<protein>
    <recommendedName>
        <fullName evidence="2">TROVE domain-containing protein</fullName>
    </recommendedName>
</protein>
<evidence type="ECO:0000313" key="4">
    <source>
        <dbReference type="Proteomes" id="UP001162483"/>
    </source>
</evidence>
<feature type="region of interest" description="Disordered" evidence="1">
    <location>
        <begin position="341"/>
        <end position="361"/>
    </location>
</feature>
<feature type="non-terminal residue" evidence="3">
    <location>
        <position position="1"/>
    </location>
</feature>
<dbReference type="PANTHER" id="PTHR44791">
    <property type="entry name" value="TELOMERASE PROTEIN COMPONENT 1 TEP1"/>
    <property type="match status" value="1"/>
</dbReference>
<gene>
    <name evidence="3" type="ORF">SPARVUS_LOCUS7937477</name>
</gene>
<accession>A0ABN9DPH2</accession>
<feature type="region of interest" description="Disordered" evidence="1">
    <location>
        <begin position="380"/>
        <end position="400"/>
    </location>
</feature>
<organism evidence="3 4">
    <name type="scientific">Staurois parvus</name>
    <dbReference type="NCBI Taxonomy" id="386267"/>
    <lineage>
        <taxon>Eukaryota</taxon>
        <taxon>Metazoa</taxon>
        <taxon>Chordata</taxon>
        <taxon>Craniata</taxon>
        <taxon>Vertebrata</taxon>
        <taxon>Euteleostomi</taxon>
        <taxon>Amphibia</taxon>
        <taxon>Batrachia</taxon>
        <taxon>Anura</taxon>
        <taxon>Neobatrachia</taxon>
        <taxon>Ranoidea</taxon>
        <taxon>Ranidae</taxon>
        <taxon>Staurois</taxon>
    </lineage>
</organism>
<dbReference type="Proteomes" id="UP001162483">
    <property type="component" value="Unassembled WGS sequence"/>
</dbReference>
<dbReference type="PANTHER" id="PTHR44791:SF1">
    <property type="entry name" value="TELOMERASE PROTEIN COMPONENT 1"/>
    <property type="match status" value="1"/>
</dbReference>
<feature type="non-terminal residue" evidence="3">
    <location>
        <position position="585"/>
    </location>
</feature>
<feature type="domain" description="TROVE" evidence="2">
    <location>
        <begin position="190"/>
        <end position="573"/>
    </location>
</feature>